<feature type="compositionally biased region" description="Low complexity" evidence="1">
    <location>
        <begin position="179"/>
        <end position="203"/>
    </location>
</feature>
<organism evidence="4 5">
    <name type="scientific">Photobacterium marinum</name>
    <dbReference type="NCBI Taxonomy" id="1056511"/>
    <lineage>
        <taxon>Bacteria</taxon>
        <taxon>Pseudomonadati</taxon>
        <taxon>Pseudomonadota</taxon>
        <taxon>Gammaproteobacteria</taxon>
        <taxon>Vibrionales</taxon>
        <taxon>Vibrionaceae</taxon>
        <taxon>Photobacterium</taxon>
    </lineage>
</organism>
<accession>L8JHG6</accession>
<dbReference type="InterPro" id="IPR016187">
    <property type="entry name" value="CTDL_fold"/>
</dbReference>
<dbReference type="Proteomes" id="UP000011134">
    <property type="component" value="Unassembled WGS sequence"/>
</dbReference>
<name>L8JHG6_9GAMM</name>
<dbReference type="EMBL" id="AMZO01000002">
    <property type="protein sequence ID" value="ELR67693.1"/>
    <property type="molecule type" value="Genomic_DNA"/>
</dbReference>
<comment type="caution">
    <text evidence="4">The sequence shown here is derived from an EMBL/GenBank/DDBJ whole genome shotgun (WGS) entry which is preliminary data.</text>
</comment>
<feature type="domain" description="SPOR" evidence="3">
    <location>
        <begin position="72"/>
        <end position="147"/>
    </location>
</feature>
<reference evidence="4 5" key="1">
    <citation type="submission" date="2012-12" db="EMBL/GenBank/DDBJ databases">
        <title>Genome Assembly of Photobacterium sp. AK15.</title>
        <authorList>
            <person name="Khatri I."/>
            <person name="Vaidya B."/>
            <person name="Srinivas T.N.R."/>
            <person name="Subramanian S."/>
            <person name="Pinnaka A."/>
        </authorList>
    </citation>
    <scope>NUCLEOTIDE SEQUENCE [LARGE SCALE GENOMIC DNA]</scope>
    <source>
        <strain evidence="4 5">AK15</strain>
    </source>
</reference>
<dbReference type="GO" id="GO:0042834">
    <property type="term" value="F:peptidoglycan binding"/>
    <property type="evidence" value="ECO:0007669"/>
    <property type="project" value="InterPro"/>
</dbReference>
<feature type="region of interest" description="Disordered" evidence="1">
    <location>
        <begin position="176"/>
        <end position="213"/>
    </location>
</feature>
<evidence type="ECO:0000259" key="3">
    <source>
        <dbReference type="PROSITE" id="PS51724"/>
    </source>
</evidence>
<evidence type="ECO:0000313" key="4">
    <source>
        <dbReference type="EMBL" id="ELR67693.1"/>
    </source>
</evidence>
<evidence type="ECO:0000313" key="5">
    <source>
        <dbReference type="Proteomes" id="UP000011134"/>
    </source>
</evidence>
<evidence type="ECO:0000256" key="2">
    <source>
        <dbReference type="SAM" id="SignalP"/>
    </source>
</evidence>
<evidence type="ECO:0000256" key="1">
    <source>
        <dbReference type="SAM" id="MobiDB-lite"/>
    </source>
</evidence>
<dbReference type="SUPFAM" id="SSF110997">
    <property type="entry name" value="Sporulation related repeat"/>
    <property type="match status" value="1"/>
</dbReference>
<proteinExistence type="predicted"/>
<keyword evidence="2" id="KW-0732">Signal</keyword>
<dbReference type="InterPro" id="IPR036680">
    <property type="entry name" value="SPOR-like_sf"/>
</dbReference>
<dbReference type="PROSITE" id="PS51724">
    <property type="entry name" value="SPOR"/>
    <property type="match status" value="1"/>
</dbReference>
<dbReference type="InterPro" id="IPR007730">
    <property type="entry name" value="SPOR-like_dom"/>
</dbReference>
<dbReference type="AlphaFoldDB" id="L8JHG6"/>
<dbReference type="SUPFAM" id="SSF56436">
    <property type="entry name" value="C-type lectin-like"/>
    <property type="match status" value="1"/>
</dbReference>
<dbReference type="PATRIC" id="fig|1056511.3.peg.696"/>
<sequence length="350" mass="40238">MHFHRVRSAMICRKIKQHFFWLSSTVAMLFSYNTIAAEPSPTHCLIERSDSGWQILNSQCDIGKGLWGREPRDSESSFWLQCNYSQSLPNQNLTKAINRLFSHNSYLVPDNDKYRCVIGPFEDHQLAEKAQRQLERFNIDKTFIRQTAHKITVTGQAGLITPLATTILKPRIPEVVPSTAPQQPAKPVTQKAQAKAKPATKPTESANQKSDTGKHSILVENRVILNSAIYSFTFNNLKYHLPMTINSTEEMPPMFVREQNIYWSKVNFTTAESWCKRFGLRLPTIAELQYLHTHGQHYLLRHRWPIKANYWSNTLNTYSGEIRTLNIRSGRPDDYRPLALLYATCVVEAS</sequence>
<keyword evidence="5" id="KW-1185">Reference proteome</keyword>
<feature type="signal peptide" evidence="2">
    <location>
        <begin position="1"/>
        <end position="36"/>
    </location>
</feature>
<gene>
    <name evidence="4" type="ORF">C942_01623</name>
</gene>
<feature type="chain" id="PRO_5003993732" description="SPOR domain-containing protein" evidence="2">
    <location>
        <begin position="37"/>
        <end position="350"/>
    </location>
</feature>
<protein>
    <recommendedName>
        <fullName evidence="3">SPOR domain-containing protein</fullName>
    </recommendedName>
</protein>